<evidence type="ECO:0000256" key="4">
    <source>
        <dbReference type="ARBA" id="ARBA00022544"/>
    </source>
</evidence>
<evidence type="ECO:0000256" key="2">
    <source>
        <dbReference type="ARBA" id="ARBA00007998"/>
    </source>
</evidence>
<evidence type="ECO:0000313" key="10">
    <source>
        <dbReference type="Proteomes" id="UP001148125"/>
    </source>
</evidence>
<feature type="transmembrane region" description="Helical" evidence="8">
    <location>
        <begin position="336"/>
        <end position="355"/>
    </location>
</feature>
<name>A0ABT5VIY5_9BACI</name>
<feature type="transmembrane region" description="Helical" evidence="8">
    <location>
        <begin position="78"/>
        <end position="99"/>
    </location>
</feature>
<organism evidence="9 10">
    <name type="scientific">Alkalihalobacterium chitinilyticum</name>
    <dbReference type="NCBI Taxonomy" id="2980103"/>
    <lineage>
        <taxon>Bacteria</taxon>
        <taxon>Bacillati</taxon>
        <taxon>Bacillota</taxon>
        <taxon>Bacilli</taxon>
        <taxon>Bacillales</taxon>
        <taxon>Bacillaceae</taxon>
        <taxon>Alkalihalobacterium</taxon>
    </lineage>
</organism>
<evidence type="ECO:0000256" key="7">
    <source>
        <dbReference type="ARBA" id="ARBA00023136"/>
    </source>
</evidence>
<keyword evidence="10" id="KW-1185">Reference proteome</keyword>
<dbReference type="RefSeq" id="WP_275120016.1">
    <property type="nucleotide sequence ID" value="NZ_JAOTPO010000016.1"/>
</dbReference>
<keyword evidence="3" id="KW-0813">Transport</keyword>
<feature type="transmembrane region" description="Helical" evidence="8">
    <location>
        <begin position="272"/>
        <end position="293"/>
    </location>
</feature>
<proteinExistence type="inferred from homology"/>
<comment type="subcellular location">
    <subcellularLocation>
        <location evidence="1">Membrane</location>
        <topology evidence="1">Multi-pass membrane protein</topology>
    </subcellularLocation>
</comment>
<sequence length="365" mass="41812">MDRGKFKKLNAYHVVFLAQNTMVGISLFSLPNDISQAGYNLWLVPILLGVLANLMLIPIIYLCKQYPNDSLFNINEKLLGILIGKVMNFILLLYALVALTSVSQRYLRLVQTVTLPEYTMTWIGVVFFIVLVCIVNGGIKSIARFCMFAFFLTVWLIYYLKWPMQSGNWIHAIPTFEVSMFAWLQALHSGASAMFGFGLILFYYPYIINQEKAFLHVSIGIWLAVFFYVAVSLVSVVYFSPWQLDNLLFPVLNLFQAVQLAFIERIETFGTAIWVFLALSTASAYLWVAKKGLDALVSKHKNRTWHLYVCAAIGLFLFLGPIPFHLQTVIYDQWAVFYGYGIHLLPIFLLIVHFFKREKEKGVSL</sequence>
<keyword evidence="7 8" id="KW-0472">Membrane</keyword>
<feature type="transmembrane region" description="Helical" evidence="8">
    <location>
        <begin position="42"/>
        <end position="63"/>
    </location>
</feature>
<dbReference type="NCBIfam" id="TIGR00912">
    <property type="entry name" value="2A0309"/>
    <property type="match status" value="1"/>
</dbReference>
<reference evidence="9" key="1">
    <citation type="submission" date="2024-05" db="EMBL/GenBank/DDBJ databases">
        <title>Alkalihalobacillus sp. strain MEB203 novel alkaliphilic bacterium from Lonar Lake, India.</title>
        <authorList>
            <person name="Joshi A."/>
            <person name="Thite S."/>
            <person name="Mengade P."/>
        </authorList>
    </citation>
    <scope>NUCLEOTIDE SEQUENCE</scope>
    <source>
        <strain evidence="9">MEB 203</strain>
    </source>
</reference>
<accession>A0ABT5VIY5</accession>
<keyword evidence="6 8" id="KW-1133">Transmembrane helix</keyword>
<comment type="caution">
    <text evidence="9">The sequence shown here is derived from an EMBL/GenBank/DDBJ whole genome shotgun (WGS) entry which is preliminary data.</text>
</comment>
<protein>
    <submittedName>
        <fullName evidence="9">Spore germination protein</fullName>
    </submittedName>
</protein>
<keyword evidence="5 8" id="KW-0812">Transmembrane</keyword>
<dbReference type="PANTHER" id="PTHR34975:SF2">
    <property type="entry name" value="SPORE GERMINATION PROTEIN A2"/>
    <property type="match status" value="1"/>
</dbReference>
<dbReference type="Gene3D" id="1.20.1740.10">
    <property type="entry name" value="Amino acid/polyamine transporter I"/>
    <property type="match status" value="1"/>
</dbReference>
<evidence type="ECO:0000313" key="9">
    <source>
        <dbReference type="EMBL" id="MDE5415415.1"/>
    </source>
</evidence>
<dbReference type="Pfam" id="PF03845">
    <property type="entry name" value="Spore_permease"/>
    <property type="match status" value="1"/>
</dbReference>
<evidence type="ECO:0000256" key="8">
    <source>
        <dbReference type="SAM" id="Phobius"/>
    </source>
</evidence>
<evidence type="ECO:0000256" key="1">
    <source>
        <dbReference type="ARBA" id="ARBA00004141"/>
    </source>
</evidence>
<evidence type="ECO:0000256" key="6">
    <source>
        <dbReference type="ARBA" id="ARBA00022989"/>
    </source>
</evidence>
<keyword evidence="4" id="KW-0309">Germination</keyword>
<dbReference type="EMBL" id="JAOTPO010000016">
    <property type="protein sequence ID" value="MDE5415415.1"/>
    <property type="molecule type" value="Genomic_DNA"/>
</dbReference>
<dbReference type="InterPro" id="IPR004761">
    <property type="entry name" value="Spore_GerAB"/>
</dbReference>
<feature type="transmembrane region" description="Helical" evidence="8">
    <location>
        <begin position="213"/>
        <end position="239"/>
    </location>
</feature>
<evidence type="ECO:0000256" key="5">
    <source>
        <dbReference type="ARBA" id="ARBA00022692"/>
    </source>
</evidence>
<evidence type="ECO:0000256" key="3">
    <source>
        <dbReference type="ARBA" id="ARBA00022448"/>
    </source>
</evidence>
<gene>
    <name evidence="9" type="ORF">N7Z68_18805</name>
</gene>
<dbReference type="Proteomes" id="UP001148125">
    <property type="component" value="Unassembled WGS sequence"/>
</dbReference>
<dbReference type="PANTHER" id="PTHR34975">
    <property type="entry name" value="SPORE GERMINATION PROTEIN A2"/>
    <property type="match status" value="1"/>
</dbReference>
<feature type="transmembrane region" description="Helical" evidence="8">
    <location>
        <begin position="305"/>
        <end position="324"/>
    </location>
</feature>
<feature type="transmembrane region" description="Helical" evidence="8">
    <location>
        <begin position="119"/>
        <end position="135"/>
    </location>
</feature>
<comment type="similarity">
    <text evidence="2">Belongs to the amino acid-polyamine-organocation (APC) superfamily. Spore germination protein (SGP) (TC 2.A.3.9) family.</text>
</comment>
<feature type="transmembrane region" description="Helical" evidence="8">
    <location>
        <begin position="142"/>
        <end position="160"/>
    </location>
</feature>
<feature type="transmembrane region" description="Helical" evidence="8">
    <location>
        <begin position="180"/>
        <end position="206"/>
    </location>
</feature>
<feature type="transmembrane region" description="Helical" evidence="8">
    <location>
        <begin position="12"/>
        <end position="30"/>
    </location>
</feature>